<dbReference type="GeneID" id="54574903"/>
<dbReference type="EMBL" id="ML987194">
    <property type="protein sequence ID" value="KAF2249616.1"/>
    <property type="molecule type" value="Genomic_DNA"/>
</dbReference>
<protein>
    <recommendedName>
        <fullName evidence="3">Aminoglycoside phosphotransferase domain-containing protein</fullName>
    </recommendedName>
</protein>
<evidence type="ECO:0008006" key="3">
    <source>
        <dbReference type="Google" id="ProtNLM"/>
    </source>
</evidence>
<evidence type="ECO:0000313" key="2">
    <source>
        <dbReference type="Proteomes" id="UP000800094"/>
    </source>
</evidence>
<dbReference type="PANTHER" id="PTHR21310:SF58">
    <property type="entry name" value="AMINOGLYCOSIDE PHOSPHOTRANSFERASE DOMAIN-CONTAINING PROTEIN"/>
    <property type="match status" value="1"/>
</dbReference>
<dbReference type="PANTHER" id="PTHR21310">
    <property type="entry name" value="AMINOGLYCOSIDE PHOSPHOTRANSFERASE-RELATED-RELATED"/>
    <property type="match status" value="1"/>
</dbReference>
<name>A0A6A6IGS4_9PLEO</name>
<sequence length="361" mass="39820">MAKRHTMSRQDEAHIIHYIKQISANSWLIGDWILTRSSPPLPSTSEYPSWIDEADNASYAFTSCSAPRSPPPTTTLDTAHIKLIYDCSNFSAVFSIGTKVMCKISVFNPSSSDASADITHEADTLSYVCSKQPNSFTTPRVIHSFNTAENYAVLIMTRVAGRTLASMWKEMSEGAREACAKAVVAAIEEMMGWESDFLGGVNGKGIQEPFLVRGSSLGRDDSMYNPLAMHKFCEQVGMGMQPPFVFYHADLGPTNVLVLDGTDTASTPSSSTDSSSTNTFNSPKAAIGIIDFEVAGFLPKDWIMTKFCVTGGMDLSFEDDDKVEGQDPVWWRMKVATGVRDKLGLRQVAHEWAKWKWMAEE</sequence>
<gene>
    <name evidence="1" type="ORF">BU26DRAFT_286842</name>
</gene>
<dbReference type="Proteomes" id="UP000800094">
    <property type="component" value="Unassembled WGS sequence"/>
</dbReference>
<dbReference type="Gene3D" id="3.90.1200.10">
    <property type="match status" value="1"/>
</dbReference>
<dbReference type="OrthoDB" id="5404599at2759"/>
<keyword evidence="2" id="KW-1185">Reference proteome</keyword>
<accession>A0A6A6IGS4</accession>
<dbReference type="RefSeq" id="XP_033684620.1">
    <property type="nucleotide sequence ID" value="XM_033821573.1"/>
</dbReference>
<organism evidence="1 2">
    <name type="scientific">Trematosphaeria pertusa</name>
    <dbReference type="NCBI Taxonomy" id="390896"/>
    <lineage>
        <taxon>Eukaryota</taxon>
        <taxon>Fungi</taxon>
        <taxon>Dikarya</taxon>
        <taxon>Ascomycota</taxon>
        <taxon>Pezizomycotina</taxon>
        <taxon>Dothideomycetes</taxon>
        <taxon>Pleosporomycetidae</taxon>
        <taxon>Pleosporales</taxon>
        <taxon>Massarineae</taxon>
        <taxon>Trematosphaeriaceae</taxon>
        <taxon>Trematosphaeria</taxon>
    </lineage>
</organism>
<dbReference type="InterPro" id="IPR011009">
    <property type="entry name" value="Kinase-like_dom_sf"/>
</dbReference>
<evidence type="ECO:0000313" key="1">
    <source>
        <dbReference type="EMBL" id="KAF2249616.1"/>
    </source>
</evidence>
<reference evidence="1" key="1">
    <citation type="journal article" date="2020" name="Stud. Mycol.">
        <title>101 Dothideomycetes genomes: a test case for predicting lifestyles and emergence of pathogens.</title>
        <authorList>
            <person name="Haridas S."/>
            <person name="Albert R."/>
            <person name="Binder M."/>
            <person name="Bloem J."/>
            <person name="Labutti K."/>
            <person name="Salamov A."/>
            <person name="Andreopoulos B."/>
            <person name="Baker S."/>
            <person name="Barry K."/>
            <person name="Bills G."/>
            <person name="Bluhm B."/>
            <person name="Cannon C."/>
            <person name="Castanera R."/>
            <person name="Culley D."/>
            <person name="Daum C."/>
            <person name="Ezra D."/>
            <person name="Gonzalez J."/>
            <person name="Henrissat B."/>
            <person name="Kuo A."/>
            <person name="Liang C."/>
            <person name="Lipzen A."/>
            <person name="Lutzoni F."/>
            <person name="Magnuson J."/>
            <person name="Mondo S."/>
            <person name="Nolan M."/>
            <person name="Ohm R."/>
            <person name="Pangilinan J."/>
            <person name="Park H.-J."/>
            <person name="Ramirez L."/>
            <person name="Alfaro M."/>
            <person name="Sun H."/>
            <person name="Tritt A."/>
            <person name="Yoshinaga Y."/>
            <person name="Zwiers L.-H."/>
            <person name="Turgeon B."/>
            <person name="Goodwin S."/>
            <person name="Spatafora J."/>
            <person name="Crous P."/>
            <person name="Grigoriev I."/>
        </authorList>
    </citation>
    <scope>NUCLEOTIDE SEQUENCE</scope>
    <source>
        <strain evidence="1">CBS 122368</strain>
    </source>
</reference>
<dbReference type="SUPFAM" id="SSF56112">
    <property type="entry name" value="Protein kinase-like (PK-like)"/>
    <property type="match status" value="1"/>
</dbReference>
<dbReference type="InterPro" id="IPR051678">
    <property type="entry name" value="AGP_Transferase"/>
</dbReference>
<proteinExistence type="predicted"/>
<dbReference type="AlphaFoldDB" id="A0A6A6IGS4"/>